<proteinExistence type="predicted"/>
<dbReference type="PANTHER" id="PTHR23523">
    <property type="match status" value="1"/>
</dbReference>
<dbReference type="InterPro" id="IPR036259">
    <property type="entry name" value="MFS_trans_sf"/>
</dbReference>
<evidence type="ECO:0000256" key="2">
    <source>
        <dbReference type="ARBA" id="ARBA00022448"/>
    </source>
</evidence>
<dbReference type="RefSeq" id="WP_204466896.1">
    <property type="nucleotide sequence ID" value="NZ_JAFBCV010000009.1"/>
</dbReference>
<keyword evidence="3 6" id="KW-0812">Transmembrane</keyword>
<feature type="transmembrane region" description="Helical" evidence="6">
    <location>
        <begin position="292"/>
        <end position="312"/>
    </location>
</feature>
<keyword evidence="9" id="KW-1185">Reference proteome</keyword>
<feature type="transmembrane region" description="Helical" evidence="6">
    <location>
        <begin position="160"/>
        <end position="183"/>
    </location>
</feature>
<evidence type="ECO:0000256" key="3">
    <source>
        <dbReference type="ARBA" id="ARBA00022692"/>
    </source>
</evidence>
<reference evidence="8" key="1">
    <citation type="submission" date="2021-01" db="EMBL/GenBank/DDBJ databases">
        <title>Genomic Encyclopedia of Type Strains, Phase IV (KMG-IV): sequencing the most valuable type-strain genomes for metagenomic binning, comparative biology and taxonomic classification.</title>
        <authorList>
            <person name="Goeker M."/>
        </authorList>
    </citation>
    <scope>NUCLEOTIDE SEQUENCE</scope>
    <source>
        <strain evidence="8">DSM 21943</strain>
    </source>
</reference>
<keyword evidence="5 6" id="KW-0472">Membrane</keyword>
<sequence length="390" mass="41092">MRTFYLLLALALASLNLRPAITSVSPLLESIQQSLGISGTTASLLTTLPVLCMGVFAPLATTISKRIGLEKAIFFSLLLITFATAVRGVLGTTGAAFFLIVTAFLAGVGIGIAGPLLSGFIKQYFPHKPGFVSIYSASLVIGAGVATGLAVPFYEAAGNSWQISLAVWAVFGIAAVLLWIKLAKKRQTEIINRSAALPLRNKRALLITLFFGLMATVFYTTTAWAAPIVMNMGYSAAMAGTMITIFQVIQIPVSLTLPNVVARKGGLTIALISCSLLELAGIFLLITDVHPLPAMILLGVGAGGLFPLALMLPILETETADEASALSAMNQGGGYVFAALGPFLVGILYDTFNSFKPALIVLAFLVVCMIAVQWTLGRTQSSAVREKETL</sequence>
<comment type="subcellular location">
    <subcellularLocation>
        <location evidence="1">Cell membrane</location>
        <topology evidence="1">Multi-pass membrane protein</topology>
    </subcellularLocation>
</comment>
<feature type="transmembrane region" description="Helical" evidence="6">
    <location>
        <begin position="72"/>
        <end position="90"/>
    </location>
</feature>
<name>A0ABS2SY72_9BACI</name>
<accession>A0ABS2SY72</accession>
<evidence type="ECO:0000256" key="5">
    <source>
        <dbReference type="ARBA" id="ARBA00023136"/>
    </source>
</evidence>
<feature type="transmembrane region" description="Helical" evidence="6">
    <location>
        <begin position="96"/>
        <end position="120"/>
    </location>
</feature>
<dbReference type="PANTHER" id="PTHR23523:SF2">
    <property type="entry name" value="2-NITROIMIDAZOLE TRANSPORTER"/>
    <property type="match status" value="1"/>
</dbReference>
<dbReference type="InterPro" id="IPR052524">
    <property type="entry name" value="MFS_Cyanate_Porter"/>
</dbReference>
<gene>
    <name evidence="8" type="ORF">JOC54_002995</name>
</gene>
<protein>
    <submittedName>
        <fullName evidence="8">CP family cyanate transporter-like MFS transporter</fullName>
    </submittedName>
</protein>
<feature type="transmembrane region" description="Helical" evidence="6">
    <location>
        <begin position="35"/>
        <end position="60"/>
    </location>
</feature>
<evidence type="ECO:0000256" key="4">
    <source>
        <dbReference type="ARBA" id="ARBA00022989"/>
    </source>
</evidence>
<feature type="transmembrane region" description="Helical" evidence="6">
    <location>
        <begin position="204"/>
        <end position="226"/>
    </location>
</feature>
<dbReference type="Pfam" id="PF07690">
    <property type="entry name" value="MFS_1"/>
    <property type="match status" value="1"/>
</dbReference>
<dbReference type="PROSITE" id="PS50850">
    <property type="entry name" value="MFS"/>
    <property type="match status" value="1"/>
</dbReference>
<evidence type="ECO:0000313" key="9">
    <source>
        <dbReference type="Proteomes" id="UP001179280"/>
    </source>
</evidence>
<dbReference type="SUPFAM" id="SSF103473">
    <property type="entry name" value="MFS general substrate transporter"/>
    <property type="match status" value="1"/>
</dbReference>
<evidence type="ECO:0000256" key="6">
    <source>
        <dbReference type="SAM" id="Phobius"/>
    </source>
</evidence>
<evidence type="ECO:0000259" key="7">
    <source>
        <dbReference type="PROSITE" id="PS50850"/>
    </source>
</evidence>
<organism evidence="8 9">
    <name type="scientific">Shouchella xiaoxiensis</name>
    <dbReference type="NCBI Taxonomy" id="766895"/>
    <lineage>
        <taxon>Bacteria</taxon>
        <taxon>Bacillati</taxon>
        <taxon>Bacillota</taxon>
        <taxon>Bacilli</taxon>
        <taxon>Bacillales</taxon>
        <taxon>Bacillaceae</taxon>
        <taxon>Shouchella</taxon>
    </lineage>
</organism>
<feature type="transmembrane region" description="Helical" evidence="6">
    <location>
        <begin position="132"/>
        <end position="154"/>
    </location>
</feature>
<feature type="domain" description="Major facilitator superfamily (MFS) profile" evidence="7">
    <location>
        <begin position="6"/>
        <end position="380"/>
    </location>
</feature>
<dbReference type="Proteomes" id="UP001179280">
    <property type="component" value="Unassembled WGS sequence"/>
</dbReference>
<feature type="transmembrane region" description="Helical" evidence="6">
    <location>
        <begin position="232"/>
        <end position="255"/>
    </location>
</feature>
<feature type="transmembrane region" description="Helical" evidence="6">
    <location>
        <begin position="358"/>
        <end position="377"/>
    </location>
</feature>
<evidence type="ECO:0000313" key="8">
    <source>
        <dbReference type="EMBL" id="MBM7839715.1"/>
    </source>
</evidence>
<dbReference type="EMBL" id="JAFBCV010000009">
    <property type="protein sequence ID" value="MBM7839715.1"/>
    <property type="molecule type" value="Genomic_DNA"/>
</dbReference>
<dbReference type="InterPro" id="IPR020846">
    <property type="entry name" value="MFS_dom"/>
</dbReference>
<evidence type="ECO:0000256" key="1">
    <source>
        <dbReference type="ARBA" id="ARBA00004651"/>
    </source>
</evidence>
<keyword evidence="4 6" id="KW-1133">Transmembrane helix</keyword>
<feature type="transmembrane region" description="Helical" evidence="6">
    <location>
        <begin position="333"/>
        <end position="352"/>
    </location>
</feature>
<dbReference type="Gene3D" id="1.20.1250.20">
    <property type="entry name" value="MFS general substrate transporter like domains"/>
    <property type="match status" value="1"/>
</dbReference>
<comment type="caution">
    <text evidence="8">The sequence shown here is derived from an EMBL/GenBank/DDBJ whole genome shotgun (WGS) entry which is preliminary data.</text>
</comment>
<dbReference type="InterPro" id="IPR011701">
    <property type="entry name" value="MFS"/>
</dbReference>
<keyword evidence="2" id="KW-0813">Transport</keyword>
<feature type="transmembrane region" description="Helical" evidence="6">
    <location>
        <begin position="267"/>
        <end position="286"/>
    </location>
</feature>